<accession>A0A4R5EQU1</accession>
<dbReference type="Proteomes" id="UP000294662">
    <property type="component" value="Unassembled WGS sequence"/>
</dbReference>
<sequence>MDRYSRFVAYLKVILPLAALALLSTLFLLSRGSDPEVTLPFARKDIEERVRAQQITAPFFSGTTADGDEITVSARLARPFGSGGLAEAEELHARMKMAQGGLIVLRSNSGAVDPATDAAQFIGGVEITTSTGFVVRTERLDATIGTFRASTPGEVRALGPVGDLTAGQMEIGAKNPGEPMHMVFKNGVKLIYDPQKPPEQ</sequence>
<dbReference type="OrthoDB" id="7871110at2"/>
<dbReference type="EMBL" id="SMFP01000008">
    <property type="protein sequence ID" value="TDE37057.1"/>
    <property type="molecule type" value="Genomic_DNA"/>
</dbReference>
<evidence type="ECO:0000313" key="2">
    <source>
        <dbReference type="Proteomes" id="UP000294662"/>
    </source>
</evidence>
<organism evidence="1 2">
    <name type="scientific">Antarcticimicrobium sediminis</name>
    <dbReference type="NCBI Taxonomy" id="2546227"/>
    <lineage>
        <taxon>Bacteria</taxon>
        <taxon>Pseudomonadati</taxon>
        <taxon>Pseudomonadota</taxon>
        <taxon>Alphaproteobacteria</taxon>
        <taxon>Rhodobacterales</taxon>
        <taxon>Paracoccaceae</taxon>
        <taxon>Antarcticimicrobium</taxon>
    </lineage>
</organism>
<keyword evidence="2" id="KW-1185">Reference proteome</keyword>
<dbReference type="RefSeq" id="WP_132829993.1">
    <property type="nucleotide sequence ID" value="NZ_SMFP01000008.1"/>
</dbReference>
<reference evidence="1 2" key="1">
    <citation type="submission" date="2019-03" db="EMBL/GenBank/DDBJ databases">
        <authorList>
            <person name="Zhang S."/>
        </authorList>
    </citation>
    <scope>NUCLEOTIDE SEQUENCE [LARGE SCALE GENOMIC DNA]</scope>
    <source>
        <strain evidence="1 2">S4J41</strain>
    </source>
</reference>
<name>A0A4R5EQU1_9RHOB</name>
<evidence type="ECO:0008006" key="3">
    <source>
        <dbReference type="Google" id="ProtNLM"/>
    </source>
</evidence>
<dbReference type="AlphaFoldDB" id="A0A4R5EQU1"/>
<protein>
    <recommendedName>
        <fullName evidence="3">Lipopolysaccharide export system protein LptC</fullName>
    </recommendedName>
</protein>
<evidence type="ECO:0000313" key="1">
    <source>
        <dbReference type="EMBL" id="TDE37057.1"/>
    </source>
</evidence>
<proteinExistence type="predicted"/>
<gene>
    <name evidence="1" type="ORF">E1B25_13255</name>
</gene>
<comment type="caution">
    <text evidence="1">The sequence shown here is derived from an EMBL/GenBank/DDBJ whole genome shotgun (WGS) entry which is preliminary data.</text>
</comment>